<evidence type="ECO:0000256" key="1">
    <source>
        <dbReference type="SAM" id="MobiDB-lite"/>
    </source>
</evidence>
<dbReference type="Proteomes" id="UP000694553">
    <property type="component" value="Unassembled WGS sequence"/>
</dbReference>
<name>A0A8U7NPH8_CORMO</name>
<accession>A0A8U7NPH8</accession>
<feature type="region of interest" description="Disordered" evidence="1">
    <location>
        <begin position="1"/>
        <end position="25"/>
    </location>
</feature>
<feature type="compositionally biased region" description="Basic and acidic residues" evidence="1">
    <location>
        <begin position="111"/>
        <end position="125"/>
    </location>
</feature>
<sequence>MCCPGPATLPPPGWSSFPGNAPRPTLPELQERLDIAPRHWVGLLGCLCRDRILRNPCQDMTSVVREMLRGWSCQRLNTGNTGTAGKHREYGHVNTGNTGTANTGNMGTASKHREYGHGKPREYGHGRQTPGVRARPANPGSAGTAGKPRECGHGRQTPGVRARPANPGNAGTAGKPRERGHGRQTPGTRARPANPGNAGTAGKPRECGHGRQTPGTRARRPQNGSGEKDLLQGWNCRQPQGEGAARMPLPKQCLKGLQN</sequence>
<evidence type="ECO:0000313" key="3">
    <source>
        <dbReference type="Proteomes" id="UP000694553"/>
    </source>
</evidence>
<feature type="compositionally biased region" description="Low complexity" evidence="1">
    <location>
        <begin position="94"/>
        <end position="109"/>
    </location>
</feature>
<organism evidence="2 3">
    <name type="scientific">Corvus moneduloides</name>
    <name type="common">New Caledonian crow</name>
    <dbReference type="NCBI Taxonomy" id="1196302"/>
    <lineage>
        <taxon>Eukaryota</taxon>
        <taxon>Metazoa</taxon>
        <taxon>Chordata</taxon>
        <taxon>Craniata</taxon>
        <taxon>Vertebrata</taxon>
        <taxon>Euteleostomi</taxon>
        <taxon>Archelosauria</taxon>
        <taxon>Archosauria</taxon>
        <taxon>Dinosauria</taxon>
        <taxon>Saurischia</taxon>
        <taxon>Theropoda</taxon>
        <taxon>Coelurosauria</taxon>
        <taxon>Aves</taxon>
        <taxon>Neognathae</taxon>
        <taxon>Neoaves</taxon>
        <taxon>Telluraves</taxon>
        <taxon>Australaves</taxon>
        <taxon>Passeriformes</taxon>
        <taxon>Corvoidea</taxon>
        <taxon>Corvidae</taxon>
        <taxon>Corvus</taxon>
    </lineage>
</organism>
<feature type="region of interest" description="Disordered" evidence="1">
    <location>
        <begin position="80"/>
        <end position="259"/>
    </location>
</feature>
<reference evidence="3" key="1">
    <citation type="submission" date="2019-10" db="EMBL/GenBank/DDBJ databases">
        <title>Corvus moneduloides (New Caledonian crow) genome, bCorMon1, primary haplotype.</title>
        <authorList>
            <person name="Rutz C."/>
            <person name="Fungtammasan C."/>
            <person name="Mountcastle J."/>
            <person name="Formenti G."/>
            <person name="Chow W."/>
            <person name="Howe K."/>
            <person name="Steele M.P."/>
            <person name="Fernandes J."/>
            <person name="Gilbert M.T.P."/>
            <person name="Fedrigo O."/>
            <person name="Jarvis E.D."/>
            <person name="Gemmell N."/>
        </authorList>
    </citation>
    <scope>NUCLEOTIDE SEQUENCE [LARGE SCALE GENOMIC DNA]</scope>
</reference>
<reference evidence="2" key="2">
    <citation type="submission" date="2025-08" db="UniProtKB">
        <authorList>
            <consortium name="Ensembl"/>
        </authorList>
    </citation>
    <scope>IDENTIFICATION</scope>
</reference>
<proteinExistence type="predicted"/>
<dbReference type="AlphaFoldDB" id="A0A8U7NPH8"/>
<protein>
    <submittedName>
        <fullName evidence="2">Uncharacterized protein</fullName>
    </submittedName>
</protein>
<evidence type="ECO:0000313" key="2">
    <source>
        <dbReference type="Ensembl" id="ENSCMUP00000034011.1"/>
    </source>
</evidence>
<reference evidence="2" key="3">
    <citation type="submission" date="2025-09" db="UniProtKB">
        <authorList>
            <consortium name="Ensembl"/>
        </authorList>
    </citation>
    <scope>IDENTIFICATION</scope>
</reference>
<keyword evidence="3" id="KW-1185">Reference proteome</keyword>
<dbReference type="Ensembl" id="ENSCMUT00000035168.1">
    <property type="protein sequence ID" value="ENSCMUP00000034011.1"/>
    <property type="gene ID" value="ENSCMUG00000018750.1"/>
</dbReference>